<dbReference type="Pfam" id="PF13416">
    <property type="entry name" value="SBP_bac_8"/>
    <property type="match status" value="1"/>
</dbReference>
<sequence>MDISRRSLLGASALTLGPIALALTGCSTGKSGSASGGGSDKDFTLWTWPEGFSEDTLKAVKEQFPDINFRQNVIGGDFKQKLTTTFSAGSGLPDITGVKGEDIAFFLSKTDYFEDLNELGAKDIKGNYLDWKWQQATSKDGKQLGIPIDIGPTALFYRIDVFEEAGLPSEPAELEAAIREWDAYFELGKELISKKPGTYLIRNSSGIFSTAYRQSGKGFIDENQMFIGDQDHIRKAWDLSVKANAAGINAALDSQSADSAAAVNEGRLPADFGASWHLADMKVDAPETAGKWRVCKHPGEAVNQGGSFLTIPKGAKDPKKSFELISFILNAKNQAVEYTFSGNFPAAPEAHSMPEVDGAVEFLGGQKAAEVFSAAAETVRPLYEDPNSESVIAPFTAELEQIESTGKDPEKAWKDAVTAAKRIAEQAGIKVK</sequence>
<dbReference type="Proteomes" id="UP000092596">
    <property type="component" value="Chromosome"/>
</dbReference>
<dbReference type="EMBL" id="CP012117">
    <property type="protein sequence ID" value="ANP26773.1"/>
    <property type="molecule type" value="Genomic_DNA"/>
</dbReference>
<reference evidence="2 3" key="1">
    <citation type="submission" date="2015-06" db="EMBL/GenBank/DDBJ databases">
        <title>Investigation of pathophysiology for high-risk pregnancy and development of treatment modality based on it.</title>
        <authorList>
            <person name="Kim B.-C."/>
            <person name="Lim S."/>
        </authorList>
    </citation>
    <scope>NUCLEOTIDE SEQUENCE [LARGE SCALE GENOMIC DNA]</scope>
    <source>
        <strain evidence="2 3">AD1-86</strain>
    </source>
</reference>
<dbReference type="Gene3D" id="3.40.190.10">
    <property type="entry name" value="Periplasmic binding protein-like II"/>
    <property type="match status" value="1"/>
</dbReference>
<accession>A0A1B0ZFR7</accession>
<feature type="signal peptide" evidence="1">
    <location>
        <begin position="1"/>
        <end position="22"/>
    </location>
</feature>
<evidence type="ECO:0008006" key="4">
    <source>
        <dbReference type="Google" id="ProtNLM"/>
    </source>
</evidence>
<dbReference type="STRING" id="1630135.DAD186_02140"/>
<organism evidence="2 3">
    <name type="scientific">Dermabacter vaginalis</name>
    <dbReference type="NCBI Taxonomy" id="1630135"/>
    <lineage>
        <taxon>Bacteria</taxon>
        <taxon>Bacillati</taxon>
        <taxon>Actinomycetota</taxon>
        <taxon>Actinomycetes</taxon>
        <taxon>Micrococcales</taxon>
        <taxon>Dermabacteraceae</taxon>
        <taxon>Dermabacter</taxon>
    </lineage>
</organism>
<dbReference type="PANTHER" id="PTHR43649:SF32">
    <property type="entry name" value="SUGAR BINDING SECRETED PROTEIN"/>
    <property type="match status" value="1"/>
</dbReference>
<dbReference type="SUPFAM" id="SSF53850">
    <property type="entry name" value="Periplasmic binding protein-like II"/>
    <property type="match status" value="1"/>
</dbReference>
<keyword evidence="1" id="KW-0732">Signal</keyword>
<feature type="chain" id="PRO_5008517794" description="Extracellular solute-binding protein" evidence="1">
    <location>
        <begin position="23"/>
        <end position="432"/>
    </location>
</feature>
<dbReference type="PROSITE" id="PS51318">
    <property type="entry name" value="TAT"/>
    <property type="match status" value="1"/>
</dbReference>
<dbReference type="PATRIC" id="fig|1630135.4.peg.216"/>
<proteinExistence type="predicted"/>
<evidence type="ECO:0000256" key="1">
    <source>
        <dbReference type="SAM" id="SignalP"/>
    </source>
</evidence>
<dbReference type="RefSeq" id="WP_065247140.1">
    <property type="nucleotide sequence ID" value="NZ_CP012117.1"/>
</dbReference>
<dbReference type="PANTHER" id="PTHR43649">
    <property type="entry name" value="ARABINOSE-BINDING PROTEIN-RELATED"/>
    <property type="match status" value="1"/>
</dbReference>
<dbReference type="AlphaFoldDB" id="A0A1B0ZFR7"/>
<dbReference type="PROSITE" id="PS51257">
    <property type="entry name" value="PROKAR_LIPOPROTEIN"/>
    <property type="match status" value="1"/>
</dbReference>
<name>A0A1B0ZFR7_9MICO</name>
<dbReference type="InterPro" id="IPR006311">
    <property type="entry name" value="TAT_signal"/>
</dbReference>
<protein>
    <recommendedName>
        <fullName evidence="4">Extracellular solute-binding protein</fullName>
    </recommendedName>
</protein>
<dbReference type="InterPro" id="IPR050490">
    <property type="entry name" value="Bact_solute-bd_prot1"/>
</dbReference>
<dbReference type="InterPro" id="IPR006059">
    <property type="entry name" value="SBP"/>
</dbReference>
<evidence type="ECO:0000313" key="3">
    <source>
        <dbReference type="Proteomes" id="UP000092596"/>
    </source>
</evidence>
<evidence type="ECO:0000313" key="2">
    <source>
        <dbReference type="EMBL" id="ANP26773.1"/>
    </source>
</evidence>
<gene>
    <name evidence="2" type="ORF">DAD186_02140</name>
</gene>
<dbReference type="KEGG" id="dva:DAD186_02140"/>